<name>A0A5C3F0H0_9BASI</name>
<dbReference type="InterPro" id="IPR000651">
    <property type="entry name" value="Ras-like_Gua-exchang_fac_N"/>
</dbReference>
<feature type="region of interest" description="Disordered" evidence="5">
    <location>
        <begin position="161"/>
        <end position="285"/>
    </location>
</feature>
<feature type="compositionally biased region" description="Low complexity" evidence="5">
    <location>
        <begin position="1162"/>
        <end position="1193"/>
    </location>
</feature>
<feature type="domain" description="Ras-GEF" evidence="7">
    <location>
        <begin position="1475"/>
        <end position="1710"/>
    </location>
</feature>
<feature type="compositionally biased region" description="Polar residues" evidence="5">
    <location>
        <begin position="1219"/>
        <end position="1229"/>
    </location>
</feature>
<feature type="compositionally biased region" description="Low complexity" evidence="5">
    <location>
        <begin position="1206"/>
        <end position="1218"/>
    </location>
</feature>
<feature type="region of interest" description="Disordered" evidence="5">
    <location>
        <begin position="1"/>
        <end position="21"/>
    </location>
</feature>
<dbReference type="InterPro" id="IPR001452">
    <property type="entry name" value="SH3_domain"/>
</dbReference>
<evidence type="ECO:0000313" key="10">
    <source>
        <dbReference type="EMBL" id="SPO37406.1"/>
    </source>
</evidence>
<feature type="domain" description="SH3" evidence="6">
    <location>
        <begin position="24"/>
        <end position="84"/>
    </location>
</feature>
<evidence type="ECO:0000256" key="3">
    <source>
        <dbReference type="PROSITE-ProRule" id="PRU00168"/>
    </source>
</evidence>
<dbReference type="SUPFAM" id="SSF48366">
    <property type="entry name" value="Ras GEF"/>
    <property type="match status" value="1"/>
</dbReference>
<dbReference type="Pfam" id="PF00618">
    <property type="entry name" value="RasGEF_N"/>
    <property type="match status" value="1"/>
</dbReference>
<evidence type="ECO:0000256" key="2">
    <source>
        <dbReference type="ARBA" id="ARBA00022658"/>
    </source>
</evidence>
<dbReference type="PROSITE" id="PS50020">
    <property type="entry name" value="WW_DOMAIN_2"/>
    <property type="match status" value="1"/>
</dbReference>
<evidence type="ECO:0000256" key="5">
    <source>
        <dbReference type="SAM" id="MobiDB-lite"/>
    </source>
</evidence>
<feature type="region of interest" description="Disordered" evidence="5">
    <location>
        <begin position="1113"/>
        <end position="1285"/>
    </location>
</feature>
<reference evidence="10 11" key="1">
    <citation type="submission" date="2018-03" db="EMBL/GenBank/DDBJ databases">
        <authorList>
            <person name="Guldener U."/>
        </authorList>
    </citation>
    <scope>NUCLEOTIDE SEQUENCE [LARGE SCALE GENOMIC DNA]</scope>
    <source>
        <strain evidence="10 11">DAOM196992</strain>
    </source>
</reference>
<accession>A0A5C3F0H0</accession>
<dbReference type="PROSITE" id="PS50002">
    <property type="entry name" value="SH3"/>
    <property type="match status" value="1"/>
</dbReference>
<gene>
    <name evidence="10" type="ORF">PSFLO_02879</name>
</gene>
<evidence type="ECO:0000259" key="6">
    <source>
        <dbReference type="PROSITE" id="PS50002"/>
    </source>
</evidence>
<evidence type="ECO:0000256" key="4">
    <source>
        <dbReference type="PROSITE-ProRule" id="PRU00192"/>
    </source>
</evidence>
<dbReference type="Gene3D" id="2.30.30.40">
    <property type="entry name" value="SH3 Domains"/>
    <property type="match status" value="1"/>
</dbReference>
<dbReference type="Pfam" id="PF00617">
    <property type="entry name" value="RasGEF"/>
    <property type="match status" value="1"/>
</dbReference>
<feature type="compositionally biased region" description="Polar residues" evidence="5">
    <location>
        <begin position="218"/>
        <end position="232"/>
    </location>
</feature>
<dbReference type="PROSITE" id="PS50212">
    <property type="entry name" value="RASGEF_NTER"/>
    <property type="match status" value="1"/>
</dbReference>
<dbReference type="PANTHER" id="PTHR23113">
    <property type="entry name" value="GUANINE NUCLEOTIDE EXCHANGE FACTOR"/>
    <property type="match status" value="1"/>
</dbReference>
<dbReference type="InterPro" id="IPR001202">
    <property type="entry name" value="WW_dom"/>
</dbReference>
<evidence type="ECO:0000259" key="8">
    <source>
        <dbReference type="PROSITE" id="PS50020"/>
    </source>
</evidence>
<protein>
    <submittedName>
        <fullName evidence="10">Related to Guanyl nucleotide exchange factor Sql2</fullName>
    </submittedName>
</protein>
<dbReference type="Gene3D" id="1.20.870.10">
    <property type="entry name" value="Son of sevenless (SoS) protein Chain: S domain 1"/>
    <property type="match status" value="1"/>
</dbReference>
<dbReference type="SMART" id="SM00147">
    <property type="entry name" value="RasGEF"/>
    <property type="match status" value="1"/>
</dbReference>
<evidence type="ECO:0000259" key="9">
    <source>
        <dbReference type="PROSITE" id="PS50212"/>
    </source>
</evidence>
<evidence type="ECO:0000256" key="1">
    <source>
        <dbReference type="ARBA" id="ARBA00022443"/>
    </source>
</evidence>
<feature type="domain" description="N-terminal Ras-GEF" evidence="9">
    <location>
        <begin position="1309"/>
        <end position="1441"/>
    </location>
</feature>
<dbReference type="InterPro" id="IPR036964">
    <property type="entry name" value="RASGEF_cat_dom_sf"/>
</dbReference>
<proteinExistence type="predicted"/>
<dbReference type="CDD" id="cd00155">
    <property type="entry name" value="RasGEF"/>
    <property type="match status" value="1"/>
</dbReference>
<dbReference type="InterPro" id="IPR023578">
    <property type="entry name" value="Ras_GEF_dom_sf"/>
</dbReference>
<feature type="compositionally biased region" description="Polar residues" evidence="5">
    <location>
        <begin position="1269"/>
        <end position="1284"/>
    </location>
</feature>
<dbReference type="InterPro" id="IPR008937">
    <property type="entry name" value="Ras-like_GEF"/>
</dbReference>
<dbReference type="CDD" id="cd06224">
    <property type="entry name" value="REM"/>
    <property type="match status" value="1"/>
</dbReference>
<dbReference type="InterPro" id="IPR036028">
    <property type="entry name" value="SH3-like_dom_sf"/>
</dbReference>
<feature type="domain" description="WW" evidence="8">
    <location>
        <begin position="444"/>
        <end position="478"/>
    </location>
</feature>
<sequence length="1727" mass="185179">MAATTQSAYAGVGGAGQDLDPSEPPSFFVRALYDFESSDASSLSFRKGAVIEVLTQLESGWWDGLMDNDVRGWFPSNYVEPISDEEAELELAAQAAAQDQFARAGASPAGSTASAFAGLGLGGGFDSLHTLIKGEGLGASDAFGQLAEAAMLDPRRGMFGLGESVDGGSSGGDQSRRFSRTGGAAPPLNLDVRNSTISMSSFGTTDASSRFDSPVHSDLTSPQTRSQSNSVSEADRSKERIGGSASTSAAERERLRAMSLSTTSDPRQGGYPASLGVSPLGRPRAATGLQAGQADLGNGSAPYSTLQRHQQQLQKGDGELWVPKVTDRGEVVYLNTRTQAISQEAPTTKTSRSSLEDVDGARPPSSAMMRPTGSWQGSSAQSRRSGTNSANMSSRPSSSNATSNSRPSSVNSNHTAVLMGGGGSGARSSRPPARNAVEFLPNPRDVPAPWKLRLTDDERHFFFCHKLTREVRYELPTDSERRPTRSRASSSISLHDEVLDPAMMDGRTSSMGGADSDDSDLDGAVASKLPGKSPRGRIRLSQSSAAAKDNDQWGLASIAHDPIFAATAKPPPPTLVEDGKAALEAQRQLGPGQPTQVAVLVRKAHEAIRSMAAIACEQMGTDGLSDADRGGPIVSDDGLYLPRLATAAVSVVAAIREVLYAAGSLALLSADAQTLSGLLVLDASGRRAGKRPAGAALLGPTDFAEVVRALQGRTSSDAKLLRLAGASTADQVASIPAFMYPIGRKINATISKLVLSSRQVIDHTVTLSSSPTSRKESTMTELDAETFEKIYQCRQRLREDALELNRLLQSFGDEAERARASALFTSSGRGWLRRIEGGVEGRSGLGGAGATTLGGGMAAGWQGNGFALPTAYETAALRTEAQGKFNNPFELKKDFHNALVRGRAALVRRPTSPLSQSLLPALQSQQDALKEDLDALRTSLEAPGSQDSSSKRAEAALLRCGTLLALVEDVDVASSVDVDGLTAKEIQGSAINQRIASRADQARTLVRRLGLLKQATYDASSDLLVAIQEASSAADALEQAARASRATDVLSRLSSALVKTLSDLAQVAEDQLKDAAPHLGARAIVYELDGDQELARQPVTSAADGAIDGAAMPAATGGGGRSFSVPTVATSGADDDPASETEVMFLGPGIAVPNGPRSRNRSPAGAIGSSGSVPPAAPSTGTSSSSGAVLSSSRGGTLGSIVNRQRSTSVTTGGSTRSMQSLQETTRSLLSRRGTLADSHTPTSIDEGDEGRNSGQRARRMLGDDAPLSAQSTHESEASSINSSLRRREEELPWYLEPDYDPNDILMGADGQVKGATLEALIARVTNHNSFDTSFNNTFLMTYRSFTTTEELLELLFARYRIAPPDGLTEDELGVWTEKKQKPIRLRVFNLLKSWLEGYFYEGEDDRHLDRVRRFALEEMSQSPSMKAPSHQLVRLVERRQGEGEQMIRKMVLPTSAPPPILPKNLKKLKLLEIDPLEMARQLTLIESRLYNQVKPAECLGLKWTKPGNEVHAKGIMESINTHNRISAWVAEAILRQEDLKKRSTLIKHFIGIADRCRALNNFSGMWAIVSALSTAPIHRLRRTWDAVSQKHVMIFESLETLMSASRNWANYRELIHKLNPPCVPFLGRYLGDLTFIEDGNRDRLKDDVRLINFGKRQKTAEVIREITIHQSTPYNLTPVPAIQKFIDDNLVESRTADELYEQSLALEPREREDEKIARLLQESGFL</sequence>
<feature type="region of interest" description="Disordered" evidence="5">
    <location>
        <begin position="476"/>
        <end position="546"/>
    </location>
</feature>
<feature type="compositionally biased region" description="Polar residues" evidence="5">
    <location>
        <begin position="373"/>
        <end position="386"/>
    </location>
</feature>
<dbReference type="PRINTS" id="PR00452">
    <property type="entry name" value="SH3DOMAIN"/>
</dbReference>
<dbReference type="InterPro" id="IPR019804">
    <property type="entry name" value="Ras_G-nucl-exch_fac_CS"/>
</dbReference>
<dbReference type="Pfam" id="PF00018">
    <property type="entry name" value="SH3_1"/>
    <property type="match status" value="1"/>
</dbReference>
<dbReference type="SMART" id="SM00229">
    <property type="entry name" value="RasGEFN"/>
    <property type="match status" value="1"/>
</dbReference>
<organism evidence="10 11">
    <name type="scientific">Pseudozyma flocculosa</name>
    <dbReference type="NCBI Taxonomy" id="84751"/>
    <lineage>
        <taxon>Eukaryota</taxon>
        <taxon>Fungi</taxon>
        <taxon>Dikarya</taxon>
        <taxon>Basidiomycota</taxon>
        <taxon>Ustilaginomycotina</taxon>
        <taxon>Ustilaginomycetes</taxon>
        <taxon>Ustilaginales</taxon>
        <taxon>Ustilaginaceae</taxon>
        <taxon>Pseudozyma</taxon>
    </lineage>
</organism>
<dbReference type="PROSITE" id="PS00720">
    <property type="entry name" value="RASGEF"/>
    <property type="match status" value="1"/>
</dbReference>
<dbReference type="GO" id="GO:0007265">
    <property type="term" value="P:Ras protein signal transduction"/>
    <property type="evidence" value="ECO:0007669"/>
    <property type="project" value="TreeGrafter"/>
</dbReference>
<dbReference type="SUPFAM" id="SSF50044">
    <property type="entry name" value="SH3-domain"/>
    <property type="match status" value="1"/>
</dbReference>
<feature type="compositionally biased region" description="Polar residues" evidence="5">
    <location>
        <begin position="192"/>
        <end position="211"/>
    </location>
</feature>
<feature type="compositionally biased region" description="Polar residues" evidence="5">
    <location>
        <begin position="342"/>
        <end position="353"/>
    </location>
</feature>
<dbReference type="Gene3D" id="1.10.840.10">
    <property type="entry name" value="Ras guanine-nucleotide exchange factors catalytic domain"/>
    <property type="match status" value="1"/>
</dbReference>
<dbReference type="SMART" id="SM00326">
    <property type="entry name" value="SH3"/>
    <property type="match status" value="1"/>
</dbReference>
<dbReference type="PROSITE" id="PS50009">
    <property type="entry name" value="RASGEF_CAT"/>
    <property type="match status" value="1"/>
</dbReference>
<dbReference type="EMBL" id="OOIP01000007">
    <property type="protein sequence ID" value="SPO37406.1"/>
    <property type="molecule type" value="Genomic_DNA"/>
</dbReference>
<dbReference type="GO" id="GO:0005085">
    <property type="term" value="F:guanyl-nucleotide exchange factor activity"/>
    <property type="evidence" value="ECO:0007669"/>
    <property type="project" value="UniProtKB-KW"/>
</dbReference>
<evidence type="ECO:0000313" key="11">
    <source>
        <dbReference type="Proteomes" id="UP000323386"/>
    </source>
</evidence>
<dbReference type="GO" id="GO:0005886">
    <property type="term" value="C:plasma membrane"/>
    <property type="evidence" value="ECO:0007669"/>
    <property type="project" value="TreeGrafter"/>
</dbReference>
<feature type="compositionally biased region" description="Low complexity" evidence="5">
    <location>
        <begin position="387"/>
        <end position="409"/>
    </location>
</feature>
<dbReference type="InterPro" id="IPR001895">
    <property type="entry name" value="RASGEF_cat_dom"/>
</dbReference>
<dbReference type="CDD" id="cd11883">
    <property type="entry name" value="SH3_Sdc25"/>
    <property type="match status" value="1"/>
</dbReference>
<dbReference type="OrthoDB" id="546434at2759"/>
<dbReference type="PANTHER" id="PTHR23113:SF368">
    <property type="entry name" value="CELL DIVISION CONTROL PROTEIN 25"/>
    <property type="match status" value="1"/>
</dbReference>
<feature type="region of interest" description="Disordered" evidence="5">
    <location>
        <begin position="342"/>
        <end position="442"/>
    </location>
</feature>
<keyword evidence="2 3" id="KW-0344">Guanine-nucleotide releasing factor</keyword>
<dbReference type="Proteomes" id="UP000323386">
    <property type="component" value="Unassembled WGS sequence"/>
</dbReference>
<keyword evidence="11" id="KW-1185">Reference proteome</keyword>
<evidence type="ECO:0000259" key="7">
    <source>
        <dbReference type="PROSITE" id="PS50009"/>
    </source>
</evidence>
<keyword evidence="1 4" id="KW-0728">SH3 domain</keyword>